<dbReference type="GO" id="GO:0003700">
    <property type="term" value="F:DNA-binding transcription factor activity"/>
    <property type="evidence" value="ECO:0007669"/>
    <property type="project" value="InterPro"/>
</dbReference>
<evidence type="ECO:0000256" key="1">
    <source>
        <dbReference type="ARBA" id="ARBA00023015"/>
    </source>
</evidence>
<dbReference type="PANTHER" id="PTHR44846">
    <property type="entry name" value="MANNOSYL-D-GLYCERATE TRANSPORT/METABOLISM SYSTEM REPRESSOR MNGR-RELATED"/>
    <property type="match status" value="1"/>
</dbReference>
<evidence type="ECO:0000256" key="2">
    <source>
        <dbReference type="ARBA" id="ARBA00023125"/>
    </source>
</evidence>
<feature type="domain" description="HTH gntR-type" evidence="4">
    <location>
        <begin position="15"/>
        <end position="81"/>
    </location>
</feature>
<organism evidence="5 6">
    <name type="scientific">Serinicoccus hydrothermalis</name>
    <dbReference type="NCBI Taxonomy" id="1758689"/>
    <lineage>
        <taxon>Bacteria</taxon>
        <taxon>Bacillati</taxon>
        <taxon>Actinomycetota</taxon>
        <taxon>Actinomycetes</taxon>
        <taxon>Micrococcales</taxon>
        <taxon>Ornithinimicrobiaceae</taxon>
        <taxon>Serinicoccus</taxon>
    </lineage>
</organism>
<sequence>MATLDGVRLDRTSAQPLWAQLHADLLRRLEAGEFTRGFPAEGELREEYAVSRHTVREALRRIRAAGLVRSGRGRRSEVLATTIEQPLGGLYSMFAEVEARGMRQTSRVLSCGVTREVRAAQALGLPPQTDLFGLQRLRLADDVPLAHDCVWMPASLAGDLVGTDFTRTALYEELERHGVARPDGGYERIAAAVLDDELAELLEVDPPAAGLVIERTGTLQGSPVECRRTTVRADRYALTLSFDADGFTVGR</sequence>
<gene>
    <name evidence="5" type="ORF">SGUI_0297</name>
</gene>
<dbReference type="PROSITE" id="PS50949">
    <property type="entry name" value="HTH_GNTR"/>
    <property type="match status" value="1"/>
</dbReference>
<dbReference type="SUPFAM" id="SSF46785">
    <property type="entry name" value="Winged helix' DNA-binding domain"/>
    <property type="match status" value="1"/>
</dbReference>
<dbReference type="Pfam" id="PF00392">
    <property type="entry name" value="GntR"/>
    <property type="match status" value="1"/>
</dbReference>
<dbReference type="SMART" id="SM00866">
    <property type="entry name" value="UTRA"/>
    <property type="match status" value="1"/>
</dbReference>
<dbReference type="EMBL" id="CP014989">
    <property type="protein sequence ID" value="ANS77693.1"/>
    <property type="molecule type" value="Genomic_DNA"/>
</dbReference>
<evidence type="ECO:0000313" key="6">
    <source>
        <dbReference type="Proteomes" id="UP000092482"/>
    </source>
</evidence>
<accession>A0A1B1N8D8</accession>
<keyword evidence="3" id="KW-0804">Transcription</keyword>
<dbReference type="InterPro" id="IPR050679">
    <property type="entry name" value="Bact_HTH_transcr_reg"/>
</dbReference>
<dbReference type="Pfam" id="PF07702">
    <property type="entry name" value="UTRA"/>
    <property type="match status" value="1"/>
</dbReference>
<dbReference type="InterPro" id="IPR036388">
    <property type="entry name" value="WH-like_DNA-bd_sf"/>
</dbReference>
<dbReference type="InterPro" id="IPR028978">
    <property type="entry name" value="Chorismate_lyase_/UTRA_dom_sf"/>
</dbReference>
<keyword evidence="1" id="KW-0805">Transcription regulation</keyword>
<dbReference type="PRINTS" id="PR00035">
    <property type="entry name" value="HTHGNTR"/>
</dbReference>
<dbReference type="KEGG" id="serj:SGUI_0297"/>
<protein>
    <submittedName>
        <fullName evidence="5">Putative transcriptional regulator of N-Acetylglucosamine utilization, GntR family</fullName>
    </submittedName>
</protein>
<proteinExistence type="predicted"/>
<dbReference type="PANTHER" id="PTHR44846:SF1">
    <property type="entry name" value="MANNOSYL-D-GLYCERATE TRANSPORT_METABOLISM SYSTEM REPRESSOR MNGR-RELATED"/>
    <property type="match status" value="1"/>
</dbReference>
<dbReference type="Gene3D" id="3.40.1410.10">
    <property type="entry name" value="Chorismate lyase-like"/>
    <property type="match status" value="1"/>
</dbReference>
<dbReference type="InterPro" id="IPR000524">
    <property type="entry name" value="Tscrpt_reg_HTH_GntR"/>
</dbReference>
<dbReference type="Gene3D" id="1.10.10.10">
    <property type="entry name" value="Winged helix-like DNA-binding domain superfamily/Winged helix DNA-binding domain"/>
    <property type="match status" value="1"/>
</dbReference>
<evidence type="ECO:0000313" key="5">
    <source>
        <dbReference type="EMBL" id="ANS77693.1"/>
    </source>
</evidence>
<dbReference type="InterPro" id="IPR036390">
    <property type="entry name" value="WH_DNA-bd_sf"/>
</dbReference>
<keyword evidence="6" id="KW-1185">Reference proteome</keyword>
<reference evidence="5 6" key="1">
    <citation type="submission" date="2016-03" db="EMBL/GenBank/DDBJ databases">
        <title>Shallow-sea hydrothermal system.</title>
        <authorList>
            <person name="Tang K."/>
        </authorList>
    </citation>
    <scope>NUCLEOTIDE SEQUENCE [LARGE SCALE GENOMIC DNA]</scope>
    <source>
        <strain evidence="5 6">JLT9</strain>
    </source>
</reference>
<evidence type="ECO:0000256" key="3">
    <source>
        <dbReference type="ARBA" id="ARBA00023163"/>
    </source>
</evidence>
<dbReference type="Proteomes" id="UP000092482">
    <property type="component" value="Chromosome"/>
</dbReference>
<dbReference type="GO" id="GO:0003677">
    <property type="term" value="F:DNA binding"/>
    <property type="evidence" value="ECO:0007669"/>
    <property type="project" value="UniProtKB-KW"/>
</dbReference>
<dbReference type="STRING" id="1758689.SGUI_0297"/>
<dbReference type="SMART" id="SM00345">
    <property type="entry name" value="HTH_GNTR"/>
    <property type="match status" value="1"/>
</dbReference>
<dbReference type="GO" id="GO:0045892">
    <property type="term" value="P:negative regulation of DNA-templated transcription"/>
    <property type="evidence" value="ECO:0007669"/>
    <property type="project" value="TreeGrafter"/>
</dbReference>
<keyword evidence="2" id="KW-0238">DNA-binding</keyword>
<evidence type="ECO:0000259" key="4">
    <source>
        <dbReference type="PROSITE" id="PS50949"/>
    </source>
</evidence>
<dbReference type="SUPFAM" id="SSF64288">
    <property type="entry name" value="Chorismate lyase-like"/>
    <property type="match status" value="1"/>
</dbReference>
<dbReference type="AlphaFoldDB" id="A0A1B1N8D8"/>
<name>A0A1B1N8D8_9MICO</name>
<dbReference type="InterPro" id="IPR011663">
    <property type="entry name" value="UTRA"/>
</dbReference>